<sequence length="135" mass="15136">MEQTSRKLNPVKLMILVFVLLTAFFLVCKDILLQSGVDPYVMVAGNLILFIVGLFTIISGLKAIRNPNPHVFVRVYYAGFIIRLFVCALAAFIYIYLSKDGVSKPSLFACLGIYVLYSFIEVFSLKKALRENSNG</sequence>
<dbReference type="RefSeq" id="WP_330973430.1">
    <property type="nucleotide sequence ID" value="NZ_JAZGLY010000001.1"/>
</dbReference>
<evidence type="ECO:0008006" key="4">
    <source>
        <dbReference type="Google" id="ProtNLM"/>
    </source>
</evidence>
<evidence type="ECO:0000313" key="3">
    <source>
        <dbReference type="Proteomes" id="UP001357452"/>
    </source>
</evidence>
<keyword evidence="1" id="KW-0812">Transmembrane</keyword>
<feature type="transmembrane region" description="Helical" evidence="1">
    <location>
        <begin position="12"/>
        <end position="33"/>
    </location>
</feature>
<feature type="transmembrane region" description="Helical" evidence="1">
    <location>
        <begin position="102"/>
        <end position="120"/>
    </location>
</feature>
<keyword evidence="1" id="KW-0472">Membrane</keyword>
<keyword evidence="3" id="KW-1185">Reference proteome</keyword>
<name>A0ABU7RDG2_9BACT</name>
<dbReference type="EMBL" id="JAZGLY010000001">
    <property type="protein sequence ID" value="MEE6186025.1"/>
    <property type="molecule type" value="Genomic_DNA"/>
</dbReference>
<comment type="caution">
    <text evidence="2">The sequence shown here is derived from an EMBL/GenBank/DDBJ whole genome shotgun (WGS) entry which is preliminary data.</text>
</comment>
<evidence type="ECO:0000313" key="2">
    <source>
        <dbReference type="EMBL" id="MEE6186025.1"/>
    </source>
</evidence>
<keyword evidence="1" id="KW-1133">Transmembrane helix</keyword>
<evidence type="ECO:0000256" key="1">
    <source>
        <dbReference type="SAM" id="Phobius"/>
    </source>
</evidence>
<dbReference type="Proteomes" id="UP001357452">
    <property type="component" value="Unassembled WGS sequence"/>
</dbReference>
<protein>
    <recommendedName>
        <fullName evidence="4">ATP synthase subunit I</fullName>
    </recommendedName>
</protein>
<reference evidence="2 3" key="1">
    <citation type="submission" date="2024-01" db="EMBL/GenBank/DDBJ databases">
        <title>Niabella digestum sp. nov., isolated from waste digestion system.</title>
        <authorList>
            <person name="Zhang L."/>
        </authorList>
    </citation>
    <scope>NUCLEOTIDE SEQUENCE [LARGE SCALE GENOMIC DNA]</scope>
    <source>
        <strain evidence="2 3">A18</strain>
    </source>
</reference>
<proteinExistence type="predicted"/>
<organism evidence="2 3">
    <name type="scientific">Niabella digestorum</name>
    <dbReference type="NCBI Taxonomy" id="3117701"/>
    <lineage>
        <taxon>Bacteria</taxon>
        <taxon>Pseudomonadati</taxon>
        <taxon>Bacteroidota</taxon>
        <taxon>Chitinophagia</taxon>
        <taxon>Chitinophagales</taxon>
        <taxon>Chitinophagaceae</taxon>
        <taxon>Niabella</taxon>
    </lineage>
</organism>
<gene>
    <name evidence="2" type="ORF">V2H41_01940</name>
</gene>
<feature type="transmembrane region" description="Helical" evidence="1">
    <location>
        <begin position="39"/>
        <end position="63"/>
    </location>
</feature>
<feature type="transmembrane region" description="Helical" evidence="1">
    <location>
        <begin position="75"/>
        <end position="96"/>
    </location>
</feature>
<accession>A0ABU7RDG2</accession>